<name>A0A1B6FML3_9HEMI</name>
<gene>
    <name evidence="3" type="ORF">g.1430</name>
</gene>
<dbReference type="Gene3D" id="1.25.40.180">
    <property type="match status" value="1"/>
</dbReference>
<sequence length="219" mass="25302">TNYILSRDAESSRQYINYSSSRPSLPQRSSITKRNSQQGMRNSSLKGSNMMIAPKMSLSLQLDDDIKFQTAENAWVPSKLKGMNEQDDNIEEVCKKIRSILNKLTPENFSKLVKDAQQFDLSDNQKLINRVCNIIYDKAINESVFATSYANFCYEMMKNTKRKDTQSSDASIQANKSNENLFRQGLLSRCQTEFEKKNDIYDEEERQKIESCSDPDKKR</sequence>
<feature type="non-terminal residue" evidence="3">
    <location>
        <position position="219"/>
    </location>
</feature>
<feature type="domain" description="MIF4G" evidence="2">
    <location>
        <begin position="94"/>
        <end position="208"/>
    </location>
</feature>
<feature type="non-terminal residue" evidence="3">
    <location>
        <position position="1"/>
    </location>
</feature>
<evidence type="ECO:0000259" key="2">
    <source>
        <dbReference type="Pfam" id="PF02854"/>
    </source>
</evidence>
<accession>A0A1B6FML3</accession>
<protein>
    <recommendedName>
        <fullName evidence="2">MIF4G domain-containing protein</fullName>
    </recommendedName>
</protein>
<dbReference type="Pfam" id="PF02854">
    <property type="entry name" value="MIF4G"/>
    <property type="match status" value="1"/>
</dbReference>
<dbReference type="SUPFAM" id="SSF48371">
    <property type="entry name" value="ARM repeat"/>
    <property type="match status" value="1"/>
</dbReference>
<dbReference type="GO" id="GO:0003729">
    <property type="term" value="F:mRNA binding"/>
    <property type="evidence" value="ECO:0007669"/>
    <property type="project" value="TreeGrafter"/>
</dbReference>
<dbReference type="InterPro" id="IPR003890">
    <property type="entry name" value="MIF4G-like_typ-3"/>
</dbReference>
<dbReference type="InterPro" id="IPR016024">
    <property type="entry name" value="ARM-type_fold"/>
</dbReference>
<feature type="region of interest" description="Disordered" evidence="1">
    <location>
        <begin position="15"/>
        <end position="47"/>
    </location>
</feature>
<evidence type="ECO:0000313" key="3">
    <source>
        <dbReference type="EMBL" id="JAS51447.1"/>
    </source>
</evidence>
<dbReference type="PANTHER" id="PTHR23253:SF78">
    <property type="entry name" value="EUKARYOTIC TRANSLATION INITIATION FACTOR 4G1, ISOFORM B-RELATED"/>
    <property type="match status" value="1"/>
</dbReference>
<dbReference type="EMBL" id="GECZ01018322">
    <property type="protein sequence ID" value="JAS51447.1"/>
    <property type="molecule type" value="Transcribed_RNA"/>
</dbReference>
<feature type="compositionally biased region" description="Polar residues" evidence="1">
    <location>
        <begin position="32"/>
        <end position="47"/>
    </location>
</feature>
<feature type="compositionally biased region" description="Low complexity" evidence="1">
    <location>
        <begin position="19"/>
        <end position="30"/>
    </location>
</feature>
<organism evidence="3">
    <name type="scientific">Cuerna arida</name>
    <dbReference type="NCBI Taxonomy" id="1464854"/>
    <lineage>
        <taxon>Eukaryota</taxon>
        <taxon>Metazoa</taxon>
        <taxon>Ecdysozoa</taxon>
        <taxon>Arthropoda</taxon>
        <taxon>Hexapoda</taxon>
        <taxon>Insecta</taxon>
        <taxon>Pterygota</taxon>
        <taxon>Neoptera</taxon>
        <taxon>Paraneoptera</taxon>
        <taxon>Hemiptera</taxon>
        <taxon>Auchenorrhyncha</taxon>
        <taxon>Membracoidea</taxon>
        <taxon>Cicadellidae</taxon>
        <taxon>Cicadellinae</taxon>
        <taxon>Proconiini</taxon>
        <taxon>Cuerna</taxon>
    </lineage>
</organism>
<evidence type="ECO:0000256" key="1">
    <source>
        <dbReference type="SAM" id="MobiDB-lite"/>
    </source>
</evidence>
<reference evidence="3" key="1">
    <citation type="submission" date="2015-11" db="EMBL/GenBank/DDBJ databases">
        <title>De novo transcriptome assembly of four potential Pierce s Disease insect vectors from Arizona vineyards.</title>
        <authorList>
            <person name="Tassone E.E."/>
        </authorList>
    </citation>
    <scope>NUCLEOTIDE SEQUENCE</scope>
</reference>
<proteinExistence type="predicted"/>
<dbReference type="GO" id="GO:0016281">
    <property type="term" value="C:eukaryotic translation initiation factor 4F complex"/>
    <property type="evidence" value="ECO:0007669"/>
    <property type="project" value="TreeGrafter"/>
</dbReference>
<dbReference type="GO" id="GO:0003743">
    <property type="term" value="F:translation initiation factor activity"/>
    <property type="evidence" value="ECO:0007669"/>
    <property type="project" value="TreeGrafter"/>
</dbReference>
<dbReference type="PANTHER" id="PTHR23253">
    <property type="entry name" value="EUKARYOTIC TRANSLATION INITIATION FACTOR 4 GAMMA"/>
    <property type="match status" value="1"/>
</dbReference>
<dbReference type="AlphaFoldDB" id="A0A1B6FML3"/>